<name>A0A4Q7UT38_PSEST</name>
<gene>
    <name evidence="7" type="ORF">EV383_1823</name>
</gene>
<dbReference type="GO" id="GO:1904680">
    <property type="term" value="F:peptide transmembrane transporter activity"/>
    <property type="evidence" value="ECO:0007669"/>
    <property type="project" value="TreeGrafter"/>
</dbReference>
<dbReference type="InterPro" id="IPR030678">
    <property type="entry name" value="Peptide/Ni-bd"/>
</dbReference>
<keyword evidence="8" id="KW-1185">Reference proteome</keyword>
<dbReference type="Gene3D" id="3.40.190.10">
    <property type="entry name" value="Periplasmic binding protein-like II"/>
    <property type="match status" value="1"/>
</dbReference>
<keyword evidence="3" id="KW-0813">Transport</keyword>
<dbReference type="EMBL" id="SHKL01000001">
    <property type="protein sequence ID" value="RZT84962.1"/>
    <property type="molecule type" value="Genomic_DNA"/>
</dbReference>
<evidence type="ECO:0000256" key="1">
    <source>
        <dbReference type="ARBA" id="ARBA00004196"/>
    </source>
</evidence>
<dbReference type="SUPFAM" id="SSF53850">
    <property type="entry name" value="Periplasmic binding protein-like II"/>
    <property type="match status" value="1"/>
</dbReference>
<dbReference type="PANTHER" id="PTHR30290">
    <property type="entry name" value="PERIPLASMIC BINDING COMPONENT OF ABC TRANSPORTER"/>
    <property type="match status" value="1"/>
</dbReference>
<reference evidence="7 8" key="1">
    <citation type="submission" date="2019-02" db="EMBL/GenBank/DDBJ databases">
        <title>Sequencing the genomes of 1000 actinobacteria strains.</title>
        <authorList>
            <person name="Klenk H.-P."/>
        </authorList>
    </citation>
    <scope>NUCLEOTIDE SEQUENCE [LARGE SCALE GENOMIC DNA]</scope>
    <source>
        <strain evidence="7 8">DSM 45779</strain>
    </source>
</reference>
<evidence type="ECO:0000256" key="5">
    <source>
        <dbReference type="SAM" id="SignalP"/>
    </source>
</evidence>
<dbReference type="PIRSF" id="PIRSF002741">
    <property type="entry name" value="MppA"/>
    <property type="match status" value="1"/>
</dbReference>
<dbReference type="RefSeq" id="WP_130289506.1">
    <property type="nucleotide sequence ID" value="NZ_SHKL01000001.1"/>
</dbReference>
<protein>
    <submittedName>
        <fullName evidence="7">Peptide/nickel transport system substrate-binding protein</fullName>
    </submittedName>
</protein>
<dbReference type="InterPro" id="IPR000914">
    <property type="entry name" value="SBP_5_dom"/>
</dbReference>
<evidence type="ECO:0000256" key="2">
    <source>
        <dbReference type="ARBA" id="ARBA00005695"/>
    </source>
</evidence>
<keyword evidence="4 5" id="KW-0732">Signal</keyword>
<organism evidence="7 8">
    <name type="scientific">Pseudonocardia sediminis</name>
    <dbReference type="NCBI Taxonomy" id="1397368"/>
    <lineage>
        <taxon>Bacteria</taxon>
        <taxon>Bacillati</taxon>
        <taxon>Actinomycetota</taxon>
        <taxon>Actinomycetes</taxon>
        <taxon>Pseudonocardiales</taxon>
        <taxon>Pseudonocardiaceae</taxon>
        <taxon>Pseudonocardia</taxon>
    </lineage>
</organism>
<evidence type="ECO:0000259" key="6">
    <source>
        <dbReference type="Pfam" id="PF00496"/>
    </source>
</evidence>
<dbReference type="OrthoDB" id="9046151at2"/>
<dbReference type="GO" id="GO:0043190">
    <property type="term" value="C:ATP-binding cassette (ABC) transporter complex"/>
    <property type="evidence" value="ECO:0007669"/>
    <property type="project" value="InterPro"/>
</dbReference>
<dbReference type="GO" id="GO:0015833">
    <property type="term" value="P:peptide transport"/>
    <property type="evidence" value="ECO:0007669"/>
    <property type="project" value="TreeGrafter"/>
</dbReference>
<dbReference type="Proteomes" id="UP000291591">
    <property type="component" value="Unassembled WGS sequence"/>
</dbReference>
<dbReference type="Pfam" id="PF00496">
    <property type="entry name" value="SBP_bac_5"/>
    <property type="match status" value="1"/>
</dbReference>
<sequence length="532" mass="55553">MKRGCAVAALATTAALTLSACGSGSGGAGADAGPPRPGGTLTFAVSSDQGCADPQQVTSNDSVYSVRQIVDSLTDQDPATGDIKPWLATSWKVNADATSYDFTLRPGVTFSDGTTLDANAVKANLDRVPKIGARGSLPKGYLSGYQGTTVTSPTTFTVRFAQPNVQFLQATSTYSLGILAPSSVAKTDDERCTGVIGSGPFVLESYTKNDSTVLTKRAGYDWGSSLFTHPGEAYLDRAEFRVVPESGVRTGSLQSGEVDAIASIGPQDEAPLSGAGVDLPARANPGLPFGIAFNQASPLGSDPAVREAVSLGINRPEVVSAVFTSQTKPATSVLASSTPEYVDNSALLGFDAARAGTVLDAAGWRAGPDGIRVKNGQRLTVPITFANNLSTVKPALELIQQQLRAVGIDAQLKEIQISDAPVVQQSGDFTAFWGNLTRADPDILRSQYWTGGTNFYRVKPGPLDALLTGQAAATDPAQRTALVDQAQKSMITQRLNVPVVELTTTLGVGPAAHDVAFDASSRIQLHDTWKSE</sequence>
<comment type="similarity">
    <text evidence="2">Belongs to the bacterial solute-binding protein 5 family.</text>
</comment>
<dbReference type="CDD" id="cd08492">
    <property type="entry name" value="PBP2_NikA_DppA_OppA_like_15"/>
    <property type="match status" value="1"/>
</dbReference>
<evidence type="ECO:0000313" key="8">
    <source>
        <dbReference type="Proteomes" id="UP000291591"/>
    </source>
</evidence>
<dbReference type="GO" id="GO:0030313">
    <property type="term" value="C:cell envelope"/>
    <property type="evidence" value="ECO:0007669"/>
    <property type="project" value="UniProtKB-SubCell"/>
</dbReference>
<accession>A0A4Q7UT38</accession>
<dbReference type="GO" id="GO:0042597">
    <property type="term" value="C:periplasmic space"/>
    <property type="evidence" value="ECO:0007669"/>
    <property type="project" value="UniProtKB-ARBA"/>
</dbReference>
<comment type="caution">
    <text evidence="7">The sequence shown here is derived from an EMBL/GenBank/DDBJ whole genome shotgun (WGS) entry which is preliminary data.</text>
</comment>
<feature type="domain" description="Solute-binding protein family 5" evidence="6">
    <location>
        <begin position="83"/>
        <end position="448"/>
    </location>
</feature>
<dbReference type="PANTHER" id="PTHR30290:SF10">
    <property type="entry name" value="PERIPLASMIC OLIGOPEPTIDE-BINDING PROTEIN-RELATED"/>
    <property type="match status" value="1"/>
</dbReference>
<feature type="chain" id="PRO_5039478574" evidence="5">
    <location>
        <begin position="21"/>
        <end position="532"/>
    </location>
</feature>
<feature type="signal peptide" evidence="5">
    <location>
        <begin position="1"/>
        <end position="20"/>
    </location>
</feature>
<evidence type="ECO:0000313" key="7">
    <source>
        <dbReference type="EMBL" id="RZT84962.1"/>
    </source>
</evidence>
<proteinExistence type="inferred from homology"/>
<dbReference type="InterPro" id="IPR039424">
    <property type="entry name" value="SBP_5"/>
</dbReference>
<dbReference type="AlphaFoldDB" id="A0A4Q7UT38"/>
<dbReference type="PROSITE" id="PS51257">
    <property type="entry name" value="PROKAR_LIPOPROTEIN"/>
    <property type="match status" value="1"/>
</dbReference>
<comment type="subcellular location">
    <subcellularLocation>
        <location evidence="1">Cell envelope</location>
    </subcellularLocation>
</comment>
<dbReference type="Gene3D" id="3.10.105.10">
    <property type="entry name" value="Dipeptide-binding Protein, Domain 3"/>
    <property type="match status" value="1"/>
</dbReference>
<evidence type="ECO:0000256" key="4">
    <source>
        <dbReference type="ARBA" id="ARBA00022729"/>
    </source>
</evidence>
<evidence type="ECO:0000256" key="3">
    <source>
        <dbReference type="ARBA" id="ARBA00022448"/>
    </source>
</evidence>